<reference evidence="1" key="1">
    <citation type="submission" date="2021-01" db="EMBL/GenBank/DDBJ databases">
        <authorList>
            <person name="Corre E."/>
            <person name="Pelletier E."/>
            <person name="Niang G."/>
            <person name="Scheremetjew M."/>
            <person name="Finn R."/>
            <person name="Kale V."/>
            <person name="Holt S."/>
            <person name="Cochrane G."/>
            <person name="Meng A."/>
            <person name="Brown T."/>
            <person name="Cohen L."/>
        </authorList>
    </citation>
    <scope>NUCLEOTIDE SEQUENCE</scope>
    <source>
        <strain evidence="1">UTEX LB 985</strain>
    </source>
</reference>
<protein>
    <submittedName>
        <fullName evidence="1">Uncharacterized protein</fullName>
    </submittedName>
</protein>
<dbReference type="EMBL" id="HBGU01012626">
    <property type="protein sequence ID" value="CAD9417929.1"/>
    <property type="molecule type" value="Transcribed_RNA"/>
</dbReference>
<gene>
    <name evidence="1" type="ORF">CBRE1094_LOCUS6901</name>
</gene>
<sequence length="124" mass="13387">MRTAANQNESVDNVLGAAERSDVAQLRALVTSLSQRVALLEGAAGWGASSDSIEVDVVGEPSESPAYYSVEQLSNLYSWCIDRSLQSPWLAPLEAFVVCAALSGCQLLYAFGVYDVVRKRIESQ</sequence>
<proteinExistence type="predicted"/>
<dbReference type="AlphaFoldDB" id="A0A7S2FX03"/>
<name>A0A7S2FX03_9EUKA</name>
<organism evidence="1">
    <name type="scientific">Haptolina brevifila</name>
    <dbReference type="NCBI Taxonomy" id="156173"/>
    <lineage>
        <taxon>Eukaryota</taxon>
        <taxon>Haptista</taxon>
        <taxon>Haptophyta</taxon>
        <taxon>Prymnesiophyceae</taxon>
        <taxon>Prymnesiales</taxon>
        <taxon>Prymnesiaceae</taxon>
        <taxon>Haptolina</taxon>
    </lineage>
</organism>
<evidence type="ECO:0000313" key="1">
    <source>
        <dbReference type="EMBL" id="CAD9417929.1"/>
    </source>
</evidence>
<accession>A0A7S2FX03</accession>